<evidence type="ECO:0000256" key="5">
    <source>
        <dbReference type="SAM" id="MobiDB-lite"/>
    </source>
</evidence>
<comment type="caution">
    <text evidence="9">The sequence shown here is derived from an EMBL/GenBank/DDBJ whole genome shotgun (WGS) entry which is preliminary data.</text>
</comment>
<dbReference type="Gene3D" id="1.20.1070.10">
    <property type="entry name" value="Rhodopsin 7-helix transmembrane proteins"/>
    <property type="match status" value="1"/>
</dbReference>
<keyword evidence="3 6" id="KW-1133">Transmembrane helix</keyword>
<feature type="region of interest" description="Disordered" evidence="5">
    <location>
        <begin position="414"/>
        <end position="435"/>
    </location>
</feature>
<reference evidence="9" key="1">
    <citation type="submission" date="2021-03" db="EMBL/GenBank/DDBJ databases">
        <title>Revisited historic fungal species revealed as producer of novel bioactive compounds through whole genome sequencing and comparative genomics.</title>
        <authorList>
            <person name="Vignolle G.A."/>
            <person name="Hochenegger N."/>
            <person name="Mach R.L."/>
            <person name="Mach-Aigner A.R."/>
            <person name="Javad Rahimi M."/>
            <person name="Salim K.A."/>
            <person name="Chan C.M."/>
            <person name="Lim L.B.L."/>
            <person name="Cai F."/>
            <person name="Druzhinina I.S."/>
            <person name="U'Ren J.M."/>
            <person name="Derntl C."/>
        </authorList>
    </citation>
    <scope>NUCLEOTIDE SEQUENCE</scope>
    <source>
        <strain evidence="9">TUCIM 5799</strain>
    </source>
</reference>
<evidence type="ECO:0000256" key="4">
    <source>
        <dbReference type="ARBA" id="ARBA00023136"/>
    </source>
</evidence>
<keyword evidence="10" id="KW-1185">Reference proteome</keyword>
<dbReference type="GO" id="GO:0005886">
    <property type="term" value="C:plasma membrane"/>
    <property type="evidence" value="ECO:0007669"/>
    <property type="project" value="TreeGrafter"/>
</dbReference>
<gene>
    <name evidence="9" type="ORF">JX265_003363</name>
</gene>
<feature type="domain" description="G protein-coupled receptor GPR1/2/3 C-terminal" evidence="8">
    <location>
        <begin position="444"/>
        <end position="518"/>
    </location>
</feature>
<feature type="transmembrane region" description="Helical" evidence="6">
    <location>
        <begin position="154"/>
        <end position="173"/>
    </location>
</feature>
<feature type="region of interest" description="Disordered" evidence="5">
    <location>
        <begin position="555"/>
        <end position="576"/>
    </location>
</feature>
<feature type="transmembrane region" description="Helical" evidence="6">
    <location>
        <begin position="29"/>
        <end position="54"/>
    </location>
</feature>
<dbReference type="Pfam" id="PF11970">
    <property type="entry name" value="GPR_Gpa2_C"/>
    <property type="match status" value="1"/>
</dbReference>
<dbReference type="InterPro" id="IPR022596">
    <property type="entry name" value="GPR1/2/3_C"/>
</dbReference>
<dbReference type="Proteomes" id="UP000829685">
    <property type="component" value="Unassembled WGS sequence"/>
</dbReference>
<evidence type="ECO:0008006" key="11">
    <source>
        <dbReference type="Google" id="ProtNLM"/>
    </source>
</evidence>
<dbReference type="AlphaFoldDB" id="A0A9Q0AS55"/>
<dbReference type="PANTHER" id="PTHR23112">
    <property type="entry name" value="G PROTEIN-COUPLED RECEPTOR 157-RELATED"/>
    <property type="match status" value="1"/>
</dbReference>
<feature type="compositionally biased region" description="Low complexity" evidence="5">
    <location>
        <begin position="419"/>
        <end position="435"/>
    </location>
</feature>
<evidence type="ECO:0000256" key="2">
    <source>
        <dbReference type="ARBA" id="ARBA00022692"/>
    </source>
</evidence>
<evidence type="ECO:0000259" key="7">
    <source>
        <dbReference type="Pfam" id="PF11710"/>
    </source>
</evidence>
<evidence type="ECO:0000313" key="10">
    <source>
        <dbReference type="Proteomes" id="UP000829685"/>
    </source>
</evidence>
<keyword evidence="4 6" id="KW-0472">Membrane</keyword>
<feature type="compositionally biased region" description="Basic and acidic residues" evidence="5">
    <location>
        <begin position="555"/>
        <end position="567"/>
    </location>
</feature>
<dbReference type="EMBL" id="JAFIMR010000006">
    <property type="protein sequence ID" value="KAI1877355.1"/>
    <property type="molecule type" value="Genomic_DNA"/>
</dbReference>
<feature type="transmembrane region" description="Helical" evidence="6">
    <location>
        <begin position="196"/>
        <end position="218"/>
    </location>
</feature>
<feature type="transmembrane region" description="Helical" evidence="6">
    <location>
        <begin position="109"/>
        <end position="133"/>
    </location>
</feature>
<organism evidence="9 10">
    <name type="scientific">Neoarthrinium moseri</name>
    <dbReference type="NCBI Taxonomy" id="1658444"/>
    <lineage>
        <taxon>Eukaryota</taxon>
        <taxon>Fungi</taxon>
        <taxon>Dikarya</taxon>
        <taxon>Ascomycota</taxon>
        <taxon>Pezizomycotina</taxon>
        <taxon>Sordariomycetes</taxon>
        <taxon>Xylariomycetidae</taxon>
        <taxon>Amphisphaeriales</taxon>
        <taxon>Apiosporaceae</taxon>
        <taxon>Neoarthrinium</taxon>
    </lineage>
</organism>
<dbReference type="InterPro" id="IPR023041">
    <property type="entry name" value="Glucose_rcpt_Git3-like_N"/>
</dbReference>
<feature type="compositionally biased region" description="Polar residues" evidence="5">
    <location>
        <begin position="316"/>
        <end position="345"/>
    </location>
</feature>
<proteinExistence type="predicted"/>
<keyword evidence="2 6" id="KW-0812">Transmembrane</keyword>
<feature type="region of interest" description="Disordered" evidence="5">
    <location>
        <begin position="234"/>
        <end position="380"/>
    </location>
</feature>
<feature type="compositionally biased region" description="Polar residues" evidence="5">
    <location>
        <begin position="363"/>
        <end position="376"/>
    </location>
</feature>
<evidence type="ECO:0000256" key="6">
    <source>
        <dbReference type="SAM" id="Phobius"/>
    </source>
</evidence>
<evidence type="ECO:0000256" key="1">
    <source>
        <dbReference type="ARBA" id="ARBA00004141"/>
    </source>
</evidence>
<feature type="transmembrane region" description="Helical" evidence="6">
    <location>
        <begin position="488"/>
        <end position="512"/>
    </location>
</feature>
<feature type="compositionally biased region" description="Basic and acidic residues" evidence="5">
    <location>
        <begin position="267"/>
        <end position="276"/>
    </location>
</feature>
<comment type="subcellular location">
    <subcellularLocation>
        <location evidence="1">Membrane</location>
        <topology evidence="1">Multi-pass membrane protein</topology>
    </subcellularLocation>
</comment>
<name>A0A9Q0AS55_9PEZI</name>
<evidence type="ECO:0000259" key="8">
    <source>
        <dbReference type="Pfam" id="PF11970"/>
    </source>
</evidence>
<accession>A0A9Q0AS55</accession>
<dbReference type="GO" id="GO:0004930">
    <property type="term" value="F:G protein-coupled receptor activity"/>
    <property type="evidence" value="ECO:0007669"/>
    <property type="project" value="TreeGrafter"/>
</dbReference>
<evidence type="ECO:0000313" key="9">
    <source>
        <dbReference type="EMBL" id="KAI1877355.1"/>
    </source>
</evidence>
<dbReference type="GO" id="GO:0007189">
    <property type="term" value="P:adenylate cyclase-activating G protein-coupled receptor signaling pathway"/>
    <property type="evidence" value="ECO:0007669"/>
    <property type="project" value="TreeGrafter"/>
</dbReference>
<evidence type="ECO:0000256" key="3">
    <source>
        <dbReference type="ARBA" id="ARBA00022989"/>
    </source>
</evidence>
<dbReference type="SUPFAM" id="SSF81321">
    <property type="entry name" value="Family A G protein-coupled receptor-like"/>
    <property type="match status" value="1"/>
</dbReference>
<feature type="domain" description="Glucose receptor Git3-like N-terminal" evidence="7">
    <location>
        <begin position="32"/>
        <end position="222"/>
    </location>
</feature>
<feature type="transmembrane region" description="Helical" evidence="6">
    <location>
        <begin position="453"/>
        <end position="476"/>
    </location>
</feature>
<feature type="transmembrane region" description="Helical" evidence="6">
    <location>
        <begin position="66"/>
        <end position="89"/>
    </location>
</feature>
<protein>
    <recommendedName>
        <fullName evidence="11">G protein-coupled receptor GPR1</fullName>
    </recommendedName>
</protein>
<dbReference type="Pfam" id="PF11710">
    <property type="entry name" value="Git3"/>
    <property type="match status" value="1"/>
</dbReference>
<dbReference type="PANTHER" id="PTHR23112:SF37">
    <property type="entry name" value="G PROTEIN-COUPLED RECEPTOR GPR1"/>
    <property type="match status" value="1"/>
</dbReference>
<sequence>MAPEIQYHGFIQPRNETPPSNATLSDNEILALEAVSLSFATISVFAAFVAFYWFVRMRRSFRQDLIMLLIQSDMMKAFWLMLCPIVYFISGPDGPINTGSGFCQLSGFLLTAAVEASDIAVLMIALHSALYILRPQRSGGDNGLYPYRRYAYGIWLVVPIVLSALVPLTGARFENIGPFCYLPTRPLWYRAYLNWIPRYIIFGVIFLVYAFLYIHVAWRFRRLRKDQRRVSMLGSISPAKGQRQKPKFSQDLPPTPQLAYNGLLDSSPRRTMDGGHRGRQPSITSDVSFLKLDDGSSVPLAGTPEPPMKPADATAGNWTDPSYDISSRIPQQSDRPESTLASPTDGSFALNTPEVLPTPTRPDFSQSTRRTAGPSHSTDHSIRRAVLKPFGRRPASLDRGTTVHAHPTVLGILHRRPAPSVTGSTSSSPSLSLSQSVTEDALRRSRAKMNRQLRLLFIYPLIYILAWIAPFASHVYKQRTLDDASQPYPLFIASVASLCIGAAVDCSFFSAWEKPWRHLKGGFWEGLAKRVKLGHHVRAGGRTREEELRDATTALDRRNRENADREAAAALTRARPVRQPREWWDVEEEDESRE</sequence>